<comment type="caution">
    <text evidence="2">The sequence shown here is derived from an EMBL/GenBank/DDBJ whole genome shotgun (WGS) entry which is preliminary data.</text>
</comment>
<feature type="compositionally biased region" description="Low complexity" evidence="1">
    <location>
        <begin position="253"/>
        <end position="263"/>
    </location>
</feature>
<accession>A0ABD1YL96</accession>
<organism evidence="2 3">
    <name type="scientific">Riccia fluitans</name>
    <dbReference type="NCBI Taxonomy" id="41844"/>
    <lineage>
        <taxon>Eukaryota</taxon>
        <taxon>Viridiplantae</taxon>
        <taxon>Streptophyta</taxon>
        <taxon>Embryophyta</taxon>
        <taxon>Marchantiophyta</taxon>
        <taxon>Marchantiopsida</taxon>
        <taxon>Marchantiidae</taxon>
        <taxon>Marchantiales</taxon>
        <taxon>Ricciaceae</taxon>
        <taxon>Riccia</taxon>
    </lineage>
</organism>
<evidence type="ECO:0000313" key="3">
    <source>
        <dbReference type="Proteomes" id="UP001605036"/>
    </source>
</evidence>
<gene>
    <name evidence="2" type="ORF">R1flu_016227</name>
</gene>
<name>A0ABD1YL96_9MARC</name>
<evidence type="ECO:0000256" key="1">
    <source>
        <dbReference type="SAM" id="MobiDB-lite"/>
    </source>
</evidence>
<dbReference type="Proteomes" id="UP001605036">
    <property type="component" value="Unassembled WGS sequence"/>
</dbReference>
<dbReference type="AlphaFoldDB" id="A0ABD1YL96"/>
<proteinExistence type="predicted"/>
<keyword evidence="3" id="KW-1185">Reference proteome</keyword>
<sequence>MEMPAFRREGSNKHIKGCEHASQQLKFEIRAFNNKERQRAAELASLHDMESTSHALDEEEREIESAFPSSIRGEPYLAYAGGPQGSDARPPTSNFSSPSRVANIGMEVLDEDILDAYFNVSSEILPIEEICRYSIVDEIDTRKARALGVSEERLTNLASRFGVERFPQVALNVPDVTLSTRKTRILKEIYNMPVERGDTQDISRPQKRAKPSFSRLKPMELSRSSQPTEDYTRPASPTRDNSPGPSQREESSSPRLRSLRQQPVVDYRSQLNPPDIFCQVQ</sequence>
<protein>
    <submittedName>
        <fullName evidence="2">Uncharacterized protein</fullName>
    </submittedName>
</protein>
<feature type="region of interest" description="Disordered" evidence="1">
    <location>
        <begin position="196"/>
        <end position="281"/>
    </location>
</feature>
<evidence type="ECO:0000313" key="2">
    <source>
        <dbReference type="EMBL" id="KAL2631541.1"/>
    </source>
</evidence>
<reference evidence="2 3" key="1">
    <citation type="submission" date="2024-09" db="EMBL/GenBank/DDBJ databases">
        <title>Chromosome-scale assembly of Riccia fluitans.</title>
        <authorList>
            <person name="Paukszto L."/>
            <person name="Sawicki J."/>
            <person name="Karawczyk K."/>
            <person name="Piernik-Szablinska J."/>
            <person name="Szczecinska M."/>
            <person name="Mazdziarz M."/>
        </authorList>
    </citation>
    <scope>NUCLEOTIDE SEQUENCE [LARGE SCALE GENOMIC DNA]</scope>
    <source>
        <strain evidence="2">Rf_01</strain>
        <tissue evidence="2">Aerial parts of the thallus</tissue>
    </source>
</reference>
<dbReference type="EMBL" id="JBHFFA010000004">
    <property type="protein sequence ID" value="KAL2631541.1"/>
    <property type="molecule type" value="Genomic_DNA"/>
</dbReference>